<dbReference type="InterPro" id="IPR036615">
    <property type="entry name" value="Mur_ligase_C_dom_sf"/>
</dbReference>
<feature type="domain" description="Mur ligase C-terminal" evidence="1">
    <location>
        <begin position="59"/>
        <end position="190"/>
    </location>
</feature>
<gene>
    <name evidence="2" type="ORF">ANSO36C_23050</name>
</gene>
<dbReference type="SUPFAM" id="SSF53244">
    <property type="entry name" value="MurD-like peptide ligases, peptide-binding domain"/>
    <property type="match status" value="1"/>
</dbReference>
<sequence>MAPTALVWERGKALGVLNLRLLSRHNLSNALAAVAVGRALGLEFGAIAKGIATFEGARRRFEFRGEVNGITFIDDYAHHPSEIRATLAAARLQARPGQRVVTIFQPHRYSRTLTFLEEFAESFTHADLVVLTDIYSAGEPNLGQISGESFAAEIAKQHSQVIYQPTLASVSQFLLKTLRPGDLALFLGAGNLNQVIPEVITTLCEPAKATS</sequence>
<evidence type="ECO:0000313" key="3">
    <source>
        <dbReference type="Proteomes" id="UP001055453"/>
    </source>
</evidence>
<reference evidence="2" key="1">
    <citation type="submission" date="2022-04" db="EMBL/GenBank/DDBJ databases">
        <title>Complete genome sequence of a cyanobacterium, Nostoc sp. SO-36, isolated in Antarctica.</title>
        <authorList>
            <person name="Kanesaki Y."/>
            <person name="Effendi D."/>
            <person name="Sakamoto T."/>
            <person name="Ohtani S."/>
            <person name="Awai K."/>
        </authorList>
    </citation>
    <scope>NUCLEOTIDE SEQUENCE</scope>
    <source>
        <strain evidence="2">SO-36</strain>
    </source>
</reference>
<organism evidence="2 3">
    <name type="scientific">Nostoc cf. commune SO-36</name>
    <dbReference type="NCBI Taxonomy" id="449208"/>
    <lineage>
        <taxon>Bacteria</taxon>
        <taxon>Bacillati</taxon>
        <taxon>Cyanobacteriota</taxon>
        <taxon>Cyanophyceae</taxon>
        <taxon>Nostocales</taxon>
        <taxon>Nostocaceae</taxon>
        <taxon>Nostoc</taxon>
    </lineage>
</organism>
<keyword evidence="3" id="KW-1185">Reference proteome</keyword>
<evidence type="ECO:0000313" key="2">
    <source>
        <dbReference type="EMBL" id="BDI16503.1"/>
    </source>
</evidence>
<dbReference type="Pfam" id="PF02875">
    <property type="entry name" value="Mur_ligase_C"/>
    <property type="match status" value="1"/>
</dbReference>
<accession>A0ABM7Z0T7</accession>
<dbReference type="Proteomes" id="UP001055453">
    <property type="component" value="Chromosome"/>
</dbReference>
<dbReference type="Gene3D" id="3.90.190.20">
    <property type="entry name" value="Mur ligase, C-terminal domain"/>
    <property type="match status" value="1"/>
</dbReference>
<dbReference type="PANTHER" id="PTHR43445">
    <property type="entry name" value="UDP-N-ACETYLMURAMATE--L-ALANINE LIGASE-RELATED"/>
    <property type="match status" value="1"/>
</dbReference>
<dbReference type="SUPFAM" id="SSF53623">
    <property type="entry name" value="MurD-like peptide ligases, catalytic domain"/>
    <property type="match status" value="1"/>
</dbReference>
<dbReference type="InterPro" id="IPR036565">
    <property type="entry name" value="Mur-like_cat_sf"/>
</dbReference>
<dbReference type="EMBL" id="AP025732">
    <property type="protein sequence ID" value="BDI16503.1"/>
    <property type="molecule type" value="Genomic_DNA"/>
</dbReference>
<proteinExistence type="predicted"/>
<dbReference type="InterPro" id="IPR050061">
    <property type="entry name" value="MurCDEF_pg_biosynth"/>
</dbReference>
<dbReference type="PANTHER" id="PTHR43445:SF3">
    <property type="entry name" value="UDP-N-ACETYLMURAMATE--L-ALANINE LIGASE"/>
    <property type="match status" value="1"/>
</dbReference>
<name>A0ABM7Z0T7_NOSCO</name>
<dbReference type="Gene3D" id="3.40.1190.10">
    <property type="entry name" value="Mur-like, catalytic domain"/>
    <property type="match status" value="1"/>
</dbReference>
<evidence type="ECO:0000259" key="1">
    <source>
        <dbReference type="Pfam" id="PF02875"/>
    </source>
</evidence>
<dbReference type="InterPro" id="IPR004101">
    <property type="entry name" value="Mur_ligase_C"/>
</dbReference>
<protein>
    <recommendedName>
        <fullName evidence="1">Mur ligase C-terminal domain-containing protein</fullName>
    </recommendedName>
</protein>